<feature type="compositionally biased region" description="Polar residues" evidence="1">
    <location>
        <begin position="1"/>
        <end position="22"/>
    </location>
</feature>
<evidence type="ECO:0000313" key="3">
    <source>
        <dbReference type="Proteomes" id="UP000235564"/>
    </source>
</evidence>
<dbReference type="EMBL" id="PNGJ01000006">
    <property type="protein sequence ID" value="PMC23861.1"/>
    <property type="molecule type" value="Genomic_DNA"/>
</dbReference>
<feature type="region of interest" description="Disordered" evidence="1">
    <location>
        <begin position="1"/>
        <end position="86"/>
    </location>
</feature>
<evidence type="ECO:0000256" key="1">
    <source>
        <dbReference type="SAM" id="MobiDB-lite"/>
    </source>
</evidence>
<reference evidence="2 3" key="1">
    <citation type="submission" date="2017-09" db="EMBL/GenBank/DDBJ databases">
        <title>Bacterial strain isolated from the female urinary microbiota.</title>
        <authorList>
            <person name="Thomas-White K."/>
            <person name="Kumar N."/>
            <person name="Forster S."/>
            <person name="Putonti C."/>
            <person name="Lawley T."/>
            <person name="Wolfe A.J."/>
        </authorList>
    </citation>
    <scope>NUCLEOTIDE SEQUENCE [LARGE SCALE GENOMIC DNA]</scope>
    <source>
        <strain evidence="2 3">UMB0536</strain>
    </source>
</reference>
<evidence type="ECO:0000313" key="2">
    <source>
        <dbReference type="EMBL" id="PMC23861.1"/>
    </source>
</evidence>
<comment type="caution">
    <text evidence="2">The sequence shown here is derived from an EMBL/GenBank/DDBJ whole genome shotgun (WGS) entry which is preliminary data.</text>
</comment>
<dbReference type="RefSeq" id="WP_146014601.1">
    <property type="nucleotide sequence ID" value="NZ_PNGJ01000006.1"/>
</dbReference>
<organism evidence="2 3">
    <name type="scientific">Hoylesella buccalis</name>
    <dbReference type="NCBI Taxonomy" id="28127"/>
    <lineage>
        <taxon>Bacteria</taxon>
        <taxon>Pseudomonadati</taxon>
        <taxon>Bacteroidota</taxon>
        <taxon>Bacteroidia</taxon>
        <taxon>Bacteroidales</taxon>
        <taxon>Prevotellaceae</taxon>
        <taxon>Hoylesella</taxon>
    </lineage>
</organism>
<dbReference type="Proteomes" id="UP000235564">
    <property type="component" value="Unassembled WGS sequence"/>
</dbReference>
<accession>A0A2N6QQ57</accession>
<sequence>MTKSGNEGVFQKSNVENVGSSTEAHEFGHSLGLWPGTIDGHPKGNHIGKGQPDIMYPRGTKVDSQYRYNPKANSSQSGGTLNPDKHKVLQSDIDMLHLEKLNYDKNGRSQLGSCTSAFWQ</sequence>
<dbReference type="OrthoDB" id="939700at2"/>
<protein>
    <submittedName>
        <fullName evidence="2">Uncharacterized protein</fullName>
    </submittedName>
</protein>
<feature type="compositionally biased region" description="Polar residues" evidence="1">
    <location>
        <begin position="62"/>
        <end position="80"/>
    </location>
</feature>
<dbReference type="SUPFAM" id="SSF55486">
    <property type="entry name" value="Metalloproteases ('zincins'), catalytic domain"/>
    <property type="match status" value="1"/>
</dbReference>
<dbReference type="AlphaFoldDB" id="A0A2N6QQ57"/>
<name>A0A2N6QQ57_9BACT</name>
<gene>
    <name evidence="2" type="ORF">CJ231_08130</name>
</gene>
<proteinExistence type="predicted"/>